<evidence type="ECO:0000256" key="6">
    <source>
        <dbReference type="ARBA" id="ARBA00023239"/>
    </source>
</evidence>
<reference evidence="10 11" key="1">
    <citation type="journal article" date="2015" name="Nature">
        <title>rRNA introns, odd ribosomes, and small enigmatic genomes across a large radiation of phyla.</title>
        <authorList>
            <person name="Brown C.T."/>
            <person name="Hug L.A."/>
            <person name="Thomas B.C."/>
            <person name="Sharon I."/>
            <person name="Castelle C.J."/>
            <person name="Singh A."/>
            <person name="Wilkins M.J."/>
            <person name="Williams K.H."/>
            <person name="Banfield J.F."/>
        </authorList>
    </citation>
    <scope>NUCLEOTIDE SEQUENCE [LARGE SCALE GENOMIC DNA]</scope>
</reference>
<dbReference type="InterPro" id="IPR005888">
    <property type="entry name" value="dTDP_Gluc_deHydtase"/>
</dbReference>
<comment type="cofactor">
    <cofactor evidence="2 7">
        <name>NAD(+)</name>
        <dbReference type="ChEBI" id="CHEBI:57540"/>
    </cofactor>
</comment>
<comment type="catalytic activity">
    <reaction evidence="1 7">
        <text>dTDP-alpha-D-glucose = dTDP-4-dehydro-6-deoxy-alpha-D-glucose + H2O</text>
        <dbReference type="Rhea" id="RHEA:17221"/>
        <dbReference type="ChEBI" id="CHEBI:15377"/>
        <dbReference type="ChEBI" id="CHEBI:57477"/>
        <dbReference type="ChEBI" id="CHEBI:57649"/>
        <dbReference type="EC" id="4.2.1.46"/>
    </reaction>
</comment>
<evidence type="ECO:0000256" key="5">
    <source>
        <dbReference type="ARBA" id="ARBA00023027"/>
    </source>
</evidence>
<dbReference type="EMBL" id="LCMG01000012">
    <property type="protein sequence ID" value="KKU32992.1"/>
    <property type="molecule type" value="Genomic_DNA"/>
</dbReference>
<proteinExistence type="inferred from homology"/>
<dbReference type="GO" id="GO:0009225">
    <property type="term" value="P:nucleotide-sugar metabolic process"/>
    <property type="evidence" value="ECO:0007669"/>
    <property type="project" value="InterPro"/>
</dbReference>
<dbReference type="EC" id="4.2.1.46" evidence="4 7"/>
<dbReference type="Proteomes" id="UP000034705">
    <property type="component" value="Unassembled WGS sequence"/>
</dbReference>
<evidence type="ECO:0000256" key="7">
    <source>
        <dbReference type="RuleBase" id="RU004473"/>
    </source>
</evidence>
<evidence type="ECO:0000313" key="10">
    <source>
        <dbReference type="EMBL" id="KKU32992.1"/>
    </source>
</evidence>
<dbReference type="InterPro" id="IPR036291">
    <property type="entry name" value="NAD(P)-bd_dom_sf"/>
</dbReference>
<dbReference type="PANTHER" id="PTHR43000">
    <property type="entry name" value="DTDP-D-GLUCOSE 4,6-DEHYDRATASE-RELATED"/>
    <property type="match status" value="1"/>
</dbReference>
<dbReference type="InterPro" id="IPR016040">
    <property type="entry name" value="NAD(P)-bd_dom"/>
</dbReference>
<evidence type="ECO:0000313" key="11">
    <source>
        <dbReference type="Proteomes" id="UP000034705"/>
    </source>
</evidence>
<keyword evidence="8" id="KW-0812">Transmembrane</keyword>
<dbReference type="Gene3D" id="3.90.25.10">
    <property type="entry name" value="UDP-galactose 4-epimerase, domain 1"/>
    <property type="match status" value="1"/>
</dbReference>
<keyword evidence="6 7" id="KW-0456">Lyase</keyword>
<comment type="caution">
    <text evidence="10">The sequence shown here is derived from an EMBL/GenBank/DDBJ whole genome shotgun (WGS) entry which is preliminary data.</text>
</comment>
<dbReference type="PATRIC" id="fig|1619001.3.peg.593"/>
<dbReference type="SUPFAM" id="SSF51735">
    <property type="entry name" value="NAD(P)-binding Rossmann-fold domains"/>
    <property type="match status" value="1"/>
</dbReference>
<organism evidence="10 11">
    <name type="scientific">Candidatus Uhrbacteria bacterium GW2011_GWF2_46_218</name>
    <dbReference type="NCBI Taxonomy" id="1619001"/>
    <lineage>
        <taxon>Bacteria</taxon>
        <taxon>Candidatus Uhriibacteriota</taxon>
    </lineage>
</organism>
<sequence>MEFLSPHGPLLNFFLKNNFLSMTILVTGGAGFIGSNFVHYWVAHHPEDRIIVLDKLTYAGNLRNLESVANKIRFVKGDICDHELVFSLVKDVDRIVHFAAESHNDRAAMDPESFLRTNIFGTYNLLDAARQHQIKRFHHVSTDEVFGHLPLDGGSFNEQSLYAPRSIYPASKAASDHFVRAFYHTHGLPITISNCSNNYGPYHFPEKIIPLFICNLREGKKVPVYGDGLYVRDWIHVEDHCRGIEAILLKGRVGETYCLGGKESEISNLELTKKLLALTDRDESFIEYVKDRPGHDRRYSIDYSKAQRELGWEPTIGIDEGLKNTVDWYANHQAWVDEVRSGAYQDYYEKQYVTR</sequence>
<name>A0A0G1PJW1_9BACT</name>
<evidence type="ECO:0000256" key="4">
    <source>
        <dbReference type="ARBA" id="ARBA00011990"/>
    </source>
</evidence>
<protein>
    <recommendedName>
        <fullName evidence="4 7">dTDP-glucose 4,6-dehydratase</fullName>
        <ecNumber evidence="4 7">4.2.1.46</ecNumber>
    </recommendedName>
</protein>
<accession>A0A0G1PJW1</accession>
<feature type="transmembrane region" description="Helical" evidence="8">
    <location>
        <begin position="20"/>
        <end position="42"/>
    </location>
</feature>
<evidence type="ECO:0000256" key="3">
    <source>
        <dbReference type="ARBA" id="ARBA00008178"/>
    </source>
</evidence>
<dbReference type="Gene3D" id="3.40.50.720">
    <property type="entry name" value="NAD(P)-binding Rossmann-like Domain"/>
    <property type="match status" value="1"/>
</dbReference>
<evidence type="ECO:0000256" key="8">
    <source>
        <dbReference type="SAM" id="Phobius"/>
    </source>
</evidence>
<feature type="domain" description="NAD(P)-binding" evidence="9">
    <location>
        <begin position="25"/>
        <end position="324"/>
    </location>
</feature>
<dbReference type="GO" id="GO:0008460">
    <property type="term" value="F:dTDP-glucose 4,6-dehydratase activity"/>
    <property type="evidence" value="ECO:0007669"/>
    <property type="project" value="UniProtKB-EC"/>
</dbReference>
<gene>
    <name evidence="10" type="ORF">UX45_C0012G0033</name>
</gene>
<evidence type="ECO:0000256" key="1">
    <source>
        <dbReference type="ARBA" id="ARBA00001539"/>
    </source>
</evidence>
<evidence type="ECO:0000256" key="2">
    <source>
        <dbReference type="ARBA" id="ARBA00001911"/>
    </source>
</evidence>
<comment type="similarity">
    <text evidence="3 7">Belongs to the NAD(P)-dependent epimerase/dehydratase family. dTDP-glucose dehydratase subfamily.</text>
</comment>
<keyword evidence="5" id="KW-0520">NAD</keyword>
<keyword evidence="8" id="KW-1133">Transmembrane helix</keyword>
<dbReference type="AlphaFoldDB" id="A0A0G1PJW1"/>
<dbReference type="Pfam" id="PF16363">
    <property type="entry name" value="GDP_Man_Dehyd"/>
    <property type="match status" value="1"/>
</dbReference>
<keyword evidence="8" id="KW-0472">Membrane</keyword>
<dbReference type="CDD" id="cd05246">
    <property type="entry name" value="dTDP_GD_SDR_e"/>
    <property type="match status" value="1"/>
</dbReference>
<evidence type="ECO:0000259" key="9">
    <source>
        <dbReference type="Pfam" id="PF16363"/>
    </source>
</evidence>
<dbReference type="NCBIfam" id="TIGR01181">
    <property type="entry name" value="dTDP_gluc_dehyt"/>
    <property type="match status" value="1"/>
</dbReference>